<proteinExistence type="predicted"/>
<sequence>MDRRPYDIPLEKPDAPKKRTRNDISFDEQNFNIPPATPMISPENQSQPAAGTHIREPILTTEYANVDFPSDASKSSEEDKPRHKMSRSNAANDIADSGVPDVATRSNSNSASLKDTASSYSNGDKIDEYKIKLGVGWEAPDTTQDHVAAALRGHQNYVQKSFPLCHVKIVAQCNSHHCCLVESAQGWFFFDDDLQTGRMLAKDKETALSNLAKQPTVFEKDEPVLRSGENMSSSSEGDMIVGEMELD</sequence>
<keyword evidence="3" id="KW-1185">Reference proteome</keyword>
<name>A0AA43TUX2_9LECA</name>
<dbReference type="AlphaFoldDB" id="A0AA43TUX2"/>
<feature type="region of interest" description="Disordered" evidence="1">
    <location>
        <begin position="1"/>
        <end position="119"/>
    </location>
</feature>
<accession>A0AA43TUX2</accession>
<evidence type="ECO:0000313" key="3">
    <source>
        <dbReference type="Proteomes" id="UP001161017"/>
    </source>
</evidence>
<protein>
    <submittedName>
        <fullName evidence="2">Uncharacterized protein</fullName>
    </submittedName>
</protein>
<dbReference type="Proteomes" id="UP001161017">
    <property type="component" value="Unassembled WGS sequence"/>
</dbReference>
<feature type="region of interest" description="Disordered" evidence="1">
    <location>
        <begin position="219"/>
        <end position="247"/>
    </location>
</feature>
<gene>
    <name evidence="2" type="ORF">OHK93_006800</name>
</gene>
<evidence type="ECO:0000313" key="2">
    <source>
        <dbReference type="EMBL" id="MDI1487530.1"/>
    </source>
</evidence>
<reference evidence="2" key="1">
    <citation type="journal article" date="2023" name="Genome Biol. Evol.">
        <title>First Whole Genome Sequence and Flow Cytometry Genome Size Data for the Lichen-Forming Fungus Ramalina farinacea (Ascomycota).</title>
        <authorList>
            <person name="Llewellyn T."/>
            <person name="Mian S."/>
            <person name="Hill R."/>
            <person name="Leitch I.J."/>
            <person name="Gaya E."/>
        </authorList>
    </citation>
    <scope>NUCLEOTIDE SEQUENCE</scope>
    <source>
        <strain evidence="2">LIQ254RAFAR</strain>
    </source>
</reference>
<feature type="compositionally biased region" description="Basic and acidic residues" evidence="1">
    <location>
        <begin position="1"/>
        <end position="24"/>
    </location>
</feature>
<evidence type="ECO:0000256" key="1">
    <source>
        <dbReference type="SAM" id="MobiDB-lite"/>
    </source>
</evidence>
<feature type="compositionally biased region" description="Polar residues" evidence="1">
    <location>
        <begin position="104"/>
        <end position="119"/>
    </location>
</feature>
<dbReference type="EMBL" id="JAPUFD010000005">
    <property type="protein sequence ID" value="MDI1487530.1"/>
    <property type="molecule type" value="Genomic_DNA"/>
</dbReference>
<organism evidence="2 3">
    <name type="scientific">Ramalina farinacea</name>
    <dbReference type="NCBI Taxonomy" id="258253"/>
    <lineage>
        <taxon>Eukaryota</taxon>
        <taxon>Fungi</taxon>
        <taxon>Dikarya</taxon>
        <taxon>Ascomycota</taxon>
        <taxon>Pezizomycotina</taxon>
        <taxon>Lecanoromycetes</taxon>
        <taxon>OSLEUM clade</taxon>
        <taxon>Lecanoromycetidae</taxon>
        <taxon>Lecanorales</taxon>
        <taxon>Lecanorineae</taxon>
        <taxon>Ramalinaceae</taxon>
        <taxon>Ramalina</taxon>
    </lineage>
</organism>
<comment type="caution">
    <text evidence="2">The sequence shown here is derived from an EMBL/GenBank/DDBJ whole genome shotgun (WGS) entry which is preliminary data.</text>
</comment>